<name>C5KYY3_PERM5</name>
<evidence type="ECO:0000313" key="3">
    <source>
        <dbReference type="Proteomes" id="UP000007800"/>
    </source>
</evidence>
<gene>
    <name evidence="2" type="ORF">Pmar_PMAR007800</name>
</gene>
<proteinExistence type="predicted"/>
<reference evidence="2 3" key="1">
    <citation type="submission" date="2008-07" db="EMBL/GenBank/DDBJ databases">
        <authorList>
            <person name="El-Sayed N."/>
            <person name="Caler E."/>
            <person name="Inman J."/>
            <person name="Amedeo P."/>
            <person name="Hass B."/>
            <person name="Wortman J."/>
        </authorList>
    </citation>
    <scope>NUCLEOTIDE SEQUENCE [LARGE SCALE GENOMIC DNA]</scope>
    <source>
        <strain evidence="3">ATCC 50983 / TXsc</strain>
    </source>
</reference>
<dbReference type="Proteomes" id="UP000007800">
    <property type="component" value="Unassembled WGS sequence"/>
</dbReference>
<dbReference type="EMBL" id="GG677639">
    <property type="protein sequence ID" value="EER10310.1"/>
    <property type="molecule type" value="Genomic_DNA"/>
</dbReference>
<sequence length="82" mass="8472">MPICDFEPAGSAVKASKPNDTQNTLNIDGASKASERHGVAKASGCNGVTEASDCGGVAEASDLNGGERASFLRVCLRKTQRF</sequence>
<dbReference type="InParanoid" id="C5KYY3"/>
<evidence type="ECO:0000256" key="1">
    <source>
        <dbReference type="SAM" id="MobiDB-lite"/>
    </source>
</evidence>
<feature type="region of interest" description="Disordered" evidence="1">
    <location>
        <begin position="1"/>
        <end position="32"/>
    </location>
</feature>
<dbReference type="RefSeq" id="XP_002778515.1">
    <property type="nucleotide sequence ID" value="XM_002778469.1"/>
</dbReference>
<keyword evidence="3" id="KW-1185">Reference proteome</keyword>
<dbReference type="AlphaFoldDB" id="C5KYY3"/>
<dbReference type="GeneID" id="9039093"/>
<accession>C5KYY3</accession>
<organism evidence="3">
    <name type="scientific">Perkinsus marinus (strain ATCC 50983 / TXsc)</name>
    <dbReference type="NCBI Taxonomy" id="423536"/>
    <lineage>
        <taxon>Eukaryota</taxon>
        <taxon>Sar</taxon>
        <taxon>Alveolata</taxon>
        <taxon>Perkinsozoa</taxon>
        <taxon>Perkinsea</taxon>
        <taxon>Perkinsida</taxon>
        <taxon>Perkinsidae</taxon>
        <taxon>Perkinsus</taxon>
    </lineage>
</organism>
<protein>
    <submittedName>
        <fullName evidence="2">Uncharacterized protein</fullName>
    </submittedName>
</protein>
<evidence type="ECO:0000313" key="2">
    <source>
        <dbReference type="EMBL" id="EER10310.1"/>
    </source>
</evidence>
<feature type="non-terminal residue" evidence="2">
    <location>
        <position position="82"/>
    </location>
</feature>